<dbReference type="OrthoDB" id="2634326at2759"/>
<dbReference type="AlphaFoldDB" id="A0A4S8L4H7"/>
<dbReference type="Proteomes" id="UP000297245">
    <property type="component" value="Unassembled WGS sequence"/>
</dbReference>
<name>A0A4S8L4H7_DENBC</name>
<sequence length="671" mass="76348">MSSTRNFPSAQQLNDDPTLLLHRKPPATGIKQTITAYHSSLAAVIDGGRFFITTPYTELEMCNPVLVVEGMRMRKDFRFGLDDYIHWPQKWSRALCHLPCILKQPPRDHDHPLWLMWWIPTEEYFVPECGGITTSLGRLTYSRSMEIRKIAREIMERSDEFCLRHSNQSETSLVRKHSRTLSGRLARLEYVTVTFQQMCMTVVAVQRTCLELHALLEYCDVYKPRMDGSLPSAKSAAPVIGAFTWDLDDAALLFRAGIPFWFIRSRAELGAVAVSAIAPLSMHGSFSLEDPPWPSRTAFKGIPNLDAQYSAILTFAEEAFRTFSSFSTPIKNNNLLLSSPSLIGPERNVRTGNRRKQQSYSQAPPKRARAWEVRHIGQFSTNQYLPPFCTSWKWAYDRISCHQVSECRHGYAFPDPLLFVAVKTPAKMGTYCVNWLHLRALLIFRLTRPSPSFVTNDLWRQMLSGDFLETPTEEGQLETRASARRSDVRSLFDTFLSESEIDLDSNEPPTSVHWRERSFDVNADLPVDVVQEIIYELSILNFRCELTAIDDLLTPLHLNTDGHRSLLSFCLFGTQGGDVLAVDFQKPDHGFAAESPTDRSPYVFALRDVMYAWSSGSRAQRSLPSLAQTDNITGNAYLDFEKNVILAYLQAVFDCFGRCGVTPLRRNTRHI</sequence>
<reference evidence="1 2" key="1">
    <citation type="journal article" date="2019" name="Nat. Ecol. Evol.">
        <title>Megaphylogeny resolves global patterns of mushroom evolution.</title>
        <authorList>
            <person name="Varga T."/>
            <person name="Krizsan K."/>
            <person name="Foldi C."/>
            <person name="Dima B."/>
            <person name="Sanchez-Garcia M."/>
            <person name="Sanchez-Ramirez S."/>
            <person name="Szollosi G.J."/>
            <person name="Szarkandi J.G."/>
            <person name="Papp V."/>
            <person name="Albert L."/>
            <person name="Andreopoulos W."/>
            <person name="Angelini C."/>
            <person name="Antonin V."/>
            <person name="Barry K.W."/>
            <person name="Bougher N.L."/>
            <person name="Buchanan P."/>
            <person name="Buyck B."/>
            <person name="Bense V."/>
            <person name="Catcheside P."/>
            <person name="Chovatia M."/>
            <person name="Cooper J."/>
            <person name="Damon W."/>
            <person name="Desjardin D."/>
            <person name="Finy P."/>
            <person name="Geml J."/>
            <person name="Haridas S."/>
            <person name="Hughes K."/>
            <person name="Justo A."/>
            <person name="Karasinski D."/>
            <person name="Kautmanova I."/>
            <person name="Kiss B."/>
            <person name="Kocsube S."/>
            <person name="Kotiranta H."/>
            <person name="LaButti K.M."/>
            <person name="Lechner B.E."/>
            <person name="Liimatainen K."/>
            <person name="Lipzen A."/>
            <person name="Lukacs Z."/>
            <person name="Mihaltcheva S."/>
            <person name="Morgado L.N."/>
            <person name="Niskanen T."/>
            <person name="Noordeloos M.E."/>
            <person name="Ohm R.A."/>
            <person name="Ortiz-Santana B."/>
            <person name="Ovrebo C."/>
            <person name="Racz N."/>
            <person name="Riley R."/>
            <person name="Savchenko A."/>
            <person name="Shiryaev A."/>
            <person name="Soop K."/>
            <person name="Spirin V."/>
            <person name="Szebenyi C."/>
            <person name="Tomsovsky M."/>
            <person name="Tulloss R.E."/>
            <person name="Uehling J."/>
            <person name="Grigoriev I.V."/>
            <person name="Vagvolgyi C."/>
            <person name="Papp T."/>
            <person name="Martin F.M."/>
            <person name="Miettinen O."/>
            <person name="Hibbett D.S."/>
            <person name="Nagy L.G."/>
        </authorList>
    </citation>
    <scope>NUCLEOTIDE SEQUENCE [LARGE SCALE GENOMIC DNA]</scope>
    <source>
        <strain evidence="1 2">CBS 962.96</strain>
    </source>
</reference>
<dbReference type="EMBL" id="ML179661">
    <property type="protein sequence ID" value="THU83466.1"/>
    <property type="molecule type" value="Genomic_DNA"/>
</dbReference>
<proteinExistence type="predicted"/>
<evidence type="ECO:0000313" key="2">
    <source>
        <dbReference type="Proteomes" id="UP000297245"/>
    </source>
</evidence>
<gene>
    <name evidence="1" type="ORF">K435DRAFT_784184</name>
</gene>
<protein>
    <submittedName>
        <fullName evidence="1">Uncharacterized protein</fullName>
    </submittedName>
</protein>
<organism evidence="1 2">
    <name type="scientific">Dendrothele bispora (strain CBS 962.96)</name>
    <dbReference type="NCBI Taxonomy" id="1314807"/>
    <lineage>
        <taxon>Eukaryota</taxon>
        <taxon>Fungi</taxon>
        <taxon>Dikarya</taxon>
        <taxon>Basidiomycota</taxon>
        <taxon>Agaricomycotina</taxon>
        <taxon>Agaricomycetes</taxon>
        <taxon>Agaricomycetidae</taxon>
        <taxon>Agaricales</taxon>
        <taxon>Agaricales incertae sedis</taxon>
        <taxon>Dendrothele</taxon>
    </lineage>
</organism>
<evidence type="ECO:0000313" key="1">
    <source>
        <dbReference type="EMBL" id="THU83466.1"/>
    </source>
</evidence>
<accession>A0A4S8L4H7</accession>
<keyword evidence="2" id="KW-1185">Reference proteome</keyword>